<dbReference type="EMBL" id="PRFC01000034">
    <property type="protein sequence ID" value="PWV14680.1"/>
    <property type="molecule type" value="Genomic_DNA"/>
</dbReference>
<dbReference type="Proteomes" id="UP000246078">
    <property type="component" value="Unassembled WGS sequence"/>
</dbReference>
<organism evidence="1 2">
    <name type="scientific">Trypanosoma cruzi</name>
    <dbReference type="NCBI Taxonomy" id="5693"/>
    <lineage>
        <taxon>Eukaryota</taxon>
        <taxon>Discoba</taxon>
        <taxon>Euglenozoa</taxon>
        <taxon>Kinetoplastea</taxon>
        <taxon>Metakinetoplastina</taxon>
        <taxon>Trypanosomatida</taxon>
        <taxon>Trypanosomatidae</taxon>
        <taxon>Trypanosoma</taxon>
        <taxon>Schizotrypanum</taxon>
    </lineage>
</organism>
<dbReference type="VEuPathDB" id="TriTrypDB:C3747_34g328"/>
<evidence type="ECO:0000313" key="2">
    <source>
        <dbReference type="Proteomes" id="UP000246078"/>
    </source>
</evidence>
<comment type="caution">
    <text evidence="1">The sequence shown here is derived from an EMBL/GenBank/DDBJ whole genome shotgun (WGS) entry which is preliminary data.</text>
</comment>
<dbReference type="VEuPathDB" id="TriTrypDB:TcCL_NonESM02147"/>
<evidence type="ECO:0000313" key="1">
    <source>
        <dbReference type="EMBL" id="PWV14680.1"/>
    </source>
</evidence>
<protein>
    <submittedName>
        <fullName evidence="1">Putative RNase H</fullName>
    </submittedName>
</protein>
<dbReference type="VEuPathDB" id="TriTrypDB:C4B63_69g116"/>
<proteinExistence type="predicted"/>
<gene>
    <name evidence="1" type="ORF">C3747_34g328</name>
</gene>
<reference evidence="1 2" key="1">
    <citation type="journal article" date="2018" name="Microb. Genom.">
        <title>Expanding an expanded genome: long-read sequencing of Trypanosoma cruzi.</title>
        <authorList>
            <person name="Berna L."/>
            <person name="Rodriguez M."/>
            <person name="Chiribao M.L."/>
            <person name="Parodi-Talice A."/>
            <person name="Pita S."/>
            <person name="Rijo G."/>
            <person name="Alvarez-Valin F."/>
            <person name="Robello C."/>
        </authorList>
    </citation>
    <scope>NUCLEOTIDE SEQUENCE [LARGE SCALE GENOMIC DNA]</scope>
    <source>
        <strain evidence="1 2">TCC</strain>
    </source>
</reference>
<name>A0A2V2X1A8_TRYCR</name>
<dbReference type="AlphaFoldDB" id="A0A2V2X1A8"/>
<sequence>MRAGRSVHRQFFYGHCGVHANEPAAQHATQTMATGQHTENGIAPIWHTDPLTCFATQPSNKWRCAIRQATHRYSLCGARKRSPPLQDQPNSTDTPVDTQETFRQLLLECPGTSAARQRGAFRKIHATKSSLSGSRFIAGIPFRCSTASSAPRWHCIARRAGKSREK</sequence>
<accession>A0A2V2X1A8</accession>